<reference evidence="3" key="1">
    <citation type="journal article" date="2011" name="Proc. Natl. Acad. Sci. U.S.A.">
        <title>Obligate biotrophy features unraveled by the genomic analysis of rust fungi.</title>
        <authorList>
            <person name="Duplessis S."/>
            <person name="Cuomo C.A."/>
            <person name="Lin Y.-C."/>
            <person name="Aerts A."/>
            <person name="Tisserant E."/>
            <person name="Veneault-Fourrey C."/>
            <person name="Joly D.L."/>
            <person name="Hacquard S."/>
            <person name="Amselem J."/>
            <person name="Cantarel B.L."/>
            <person name="Chiu R."/>
            <person name="Coutinho P.M."/>
            <person name="Feau N."/>
            <person name="Field M."/>
            <person name="Frey P."/>
            <person name="Gelhaye E."/>
            <person name="Goldberg J."/>
            <person name="Grabherr M.G."/>
            <person name="Kodira C.D."/>
            <person name="Kohler A."/>
            <person name="Kuees U."/>
            <person name="Lindquist E.A."/>
            <person name="Lucas S.M."/>
            <person name="Mago R."/>
            <person name="Mauceli E."/>
            <person name="Morin E."/>
            <person name="Murat C."/>
            <person name="Pangilinan J.L."/>
            <person name="Park R."/>
            <person name="Pearson M."/>
            <person name="Quesneville H."/>
            <person name="Rouhier N."/>
            <person name="Sakthikumar S."/>
            <person name="Salamov A.A."/>
            <person name="Schmutz J."/>
            <person name="Selles B."/>
            <person name="Shapiro H."/>
            <person name="Tanguay P."/>
            <person name="Tuskan G.A."/>
            <person name="Henrissat B."/>
            <person name="Van de Peer Y."/>
            <person name="Rouze P."/>
            <person name="Ellis J.G."/>
            <person name="Dodds P.N."/>
            <person name="Schein J.E."/>
            <person name="Zhong S."/>
            <person name="Hamelin R.C."/>
            <person name="Grigoriev I.V."/>
            <person name="Szabo L.J."/>
            <person name="Martin F."/>
        </authorList>
    </citation>
    <scope>NUCLEOTIDE SEQUENCE [LARGE SCALE GENOMIC DNA]</scope>
    <source>
        <strain evidence="3">98AG31 / pathotype 3-4-7</strain>
    </source>
</reference>
<protein>
    <submittedName>
        <fullName evidence="2">Uncharacterized protein</fullName>
    </submittedName>
</protein>
<dbReference type="HOGENOM" id="CLU_1468501_0_0_1"/>
<sequence length="184" mass="20422">MSPDILEGILDCKQLLLSKAQVLVRAVKDRSTVMRTQFLSEPKGNGTIENYWNLYDKHTYMSKQQKHRVVLQLVGTDSVDWVLFNEEPDLALSPMVIIQASFNDPKDPDCALFPFCLAAIKLIFSLVELYQMADIPSKPYSSSTNCPTSISSPSRGFQSQAASSSTSTSVNSNAAAQRLFGRHQ</sequence>
<dbReference type="InParanoid" id="F4S918"/>
<feature type="compositionally biased region" description="Low complexity" evidence="1">
    <location>
        <begin position="141"/>
        <end position="173"/>
    </location>
</feature>
<organism evidence="3">
    <name type="scientific">Melampsora larici-populina (strain 98AG31 / pathotype 3-4-7)</name>
    <name type="common">Poplar leaf rust fungus</name>
    <dbReference type="NCBI Taxonomy" id="747676"/>
    <lineage>
        <taxon>Eukaryota</taxon>
        <taxon>Fungi</taxon>
        <taxon>Dikarya</taxon>
        <taxon>Basidiomycota</taxon>
        <taxon>Pucciniomycotina</taxon>
        <taxon>Pucciniomycetes</taxon>
        <taxon>Pucciniales</taxon>
        <taxon>Melampsoraceae</taxon>
        <taxon>Melampsora</taxon>
    </lineage>
</organism>
<dbReference type="RefSeq" id="XP_007417897.1">
    <property type="nucleotide sequence ID" value="XM_007417835.1"/>
</dbReference>
<evidence type="ECO:0000313" key="3">
    <source>
        <dbReference type="Proteomes" id="UP000001072"/>
    </source>
</evidence>
<dbReference type="GeneID" id="18924907"/>
<dbReference type="KEGG" id="mlr:MELLADRAFT_113186"/>
<dbReference type="EMBL" id="GL883168">
    <property type="protein sequence ID" value="EGF98864.1"/>
    <property type="molecule type" value="Genomic_DNA"/>
</dbReference>
<evidence type="ECO:0000313" key="2">
    <source>
        <dbReference type="EMBL" id="EGF98864.1"/>
    </source>
</evidence>
<dbReference type="AlphaFoldDB" id="F4S918"/>
<dbReference type="Proteomes" id="UP000001072">
    <property type="component" value="Unassembled WGS sequence"/>
</dbReference>
<proteinExistence type="predicted"/>
<evidence type="ECO:0000256" key="1">
    <source>
        <dbReference type="SAM" id="MobiDB-lite"/>
    </source>
</evidence>
<gene>
    <name evidence="2" type="ORF">MELLADRAFT_113186</name>
</gene>
<feature type="region of interest" description="Disordered" evidence="1">
    <location>
        <begin position="138"/>
        <end position="173"/>
    </location>
</feature>
<keyword evidence="3" id="KW-1185">Reference proteome</keyword>
<accession>F4S918</accession>
<name>F4S918_MELLP</name>
<dbReference type="VEuPathDB" id="FungiDB:MELLADRAFT_113186"/>